<feature type="domain" description="DUF7511" evidence="2">
    <location>
        <begin position="30"/>
        <end position="74"/>
    </location>
</feature>
<evidence type="ECO:0000256" key="1">
    <source>
        <dbReference type="SAM" id="MobiDB-lite"/>
    </source>
</evidence>
<protein>
    <recommendedName>
        <fullName evidence="2">DUF7511 domain-containing protein</fullName>
    </recommendedName>
</protein>
<feature type="region of interest" description="Disordered" evidence="1">
    <location>
        <begin position="1"/>
        <end position="26"/>
    </location>
</feature>
<dbReference type="AlphaFoldDB" id="A0A3N6NYI7"/>
<accession>A0A3N6NYI7</accession>
<dbReference type="InterPro" id="IPR055933">
    <property type="entry name" value="DUF7511"/>
</dbReference>
<comment type="caution">
    <text evidence="3">The sequence shown here is derived from an EMBL/GenBank/DDBJ whole genome shotgun (WGS) entry which is preliminary data.</text>
</comment>
<proteinExistence type="predicted"/>
<dbReference type="EMBL" id="REFY01000009">
    <property type="protein sequence ID" value="RQG86102.1"/>
    <property type="molecule type" value="Genomic_DNA"/>
</dbReference>
<keyword evidence="4" id="KW-1185">Reference proteome</keyword>
<name>A0A3N6NYI7_9EURY</name>
<dbReference type="Proteomes" id="UP000273828">
    <property type="component" value="Unassembled WGS sequence"/>
</dbReference>
<evidence type="ECO:0000259" key="2">
    <source>
        <dbReference type="Pfam" id="PF24351"/>
    </source>
</evidence>
<dbReference type="Pfam" id="PF24351">
    <property type="entry name" value="DUF7511"/>
    <property type="match status" value="1"/>
</dbReference>
<organism evidence="3 4">
    <name type="scientific">Natrarchaeobius halalkaliphilus</name>
    <dbReference type="NCBI Taxonomy" id="1679091"/>
    <lineage>
        <taxon>Archaea</taxon>
        <taxon>Methanobacteriati</taxon>
        <taxon>Methanobacteriota</taxon>
        <taxon>Stenosarchaea group</taxon>
        <taxon>Halobacteria</taxon>
        <taxon>Halobacteriales</taxon>
        <taxon>Natrialbaceae</taxon>
        <taxon>Natrarchaeobius</taxon>
    </lineage>
</organism>
<evidence type="ECO:0000313" key="4">
    <source>
        <dbReference type="Proteomes" id="UP000273828"/>
    </source>
</evidence>
<gene>
    <name evidence="3" type="ORF">EA462_17260</name>
</gene>
<evidence type="ECO:0000313" key="3">
    <source>
        <dbReference type="EMBL" id="RQG86102.1"/>
    </source>
</evidence>
<sequence length="74" mass="8210">MIPVTDRDTDGDYPSTDGSLSNEGDVSPCYQAYIDQRGEVPDVCTIYVAFNTESTRTQWITARGDAFVARENAR</sequence>
<feature type="compositionally biased region" description="Basic and acidic residues" evidence="1">
    <location>
        <begin position="1"/>
        <end position="10"/>
    </location>
</feature>
<reference evidence="3 4" key="1">
    <citation type="submission" date="2018-10" db="EMBL/GenBank/DDBJ databases">
        <title>Natrarchaeobius chitinivorans gen. nov., sp. nov., and Natrarchaeobius haloalkaliphilus sp. nov., alkaliphilic, chitin-utilizing haloarchaea from hypersaline alkaline lakes.</title>
        <authorList>
            <person name="Sorokin D.Y."/>
            <person name="Elcheninov A.G."/>
            <person name="Kostrikina N.A."/>
            <person name="Bale N.J."/>
            <person name="Sinninghe Damste J.S."/>
            <person name="Khijniak T.V."/>
            <person name="Kublanov I.V."/>
            <person name="Toshchakov S.V."/>
        </authorList>
    </citation>
    <scope>NUCLEOTIDE SEQUENCE [LARGE SCALE GENOMIC DNA]</scope>
    <source>
        <strain evidence="3 4">AArcht-Sl</strain>
    </source>
</reference>